<dbReference type="AlphaFoldDB" id="A0A7S1Y5N1"/>
<reference evidence="2" key="1">
    <citation type="submission" date="2021-01" db="EMBL/GenBank/DDBJ databases">
        <authorList>
            <person name="Corre E."/>
            <person name="Pelletier E."/>
            <person name="Niang G."/>
            <person name="Scheremetjew M."/>
            <person name="Finn R."/>
            <person name="Kale V."/>
            <person name="Holt S."/>
            <person name="Cochrane G."/>
            <person name="Meng A."/>
            <person name="Brown T."/>
            <person name="Cohen L."/>
        </authorList>
    </citation>
    <scope>NUCLEOTIDE SEQUENCE</scope>
    <source>
        <strain evidence="2">CCMP 410</strain>
    </source>
</reference>
<dbReference type="EMBL" id="HBGK01023231">
    <property type="protein sequence ID" value="CAD9283079.1"/>
    <property type="molecule type" value="Transcribed_RNA"/>
</dbReference>
<protein>
    <submittedName>
        <fullName evidence="2">Uncharacterized protein</fullName>
    </submittedName>
</protein>
<feature type="region of interest" description="Disordered" evidence="1">
    <location>
        <begin position="1"/>
        <end position="20"/>
    </location>
</feature>
<accession>A0A7S1Y5N1</accession>
<organism evidence="2">
    <name type="scientific">Grammatophora oceanica</name>
    <dbReference type="NCBI Taxonomy" id="210454"/>
    <lineage>
        <taxon>Eukaryota</taxon>
        <taxon>Sar</taxon>
        <taxon>Stramenopiles</taxon>
        <taxon>Ochrophyta</taxon>
        <taxon>Bacillariophyta</taxon>
        <taxon>Fragilariophyceae</taxon>
        <taxon>Fragilariophycidae</taxon>
        <taxon>Rhabdonematales</taxon>
        <taxon>Grammatophoraceae</taxon>
        <taxon>Grammatophora</taxon>
    </lineage>
</organism>
<gene>
    <name evidence="2" type="ORF">GOCE00092_LOCUS11991</name>
</gene>
<proteinExistence type="predicted"/>
<name>A0A7S1Y5N1_9STRA</name>
<evidence type="ECO:0000313" key="2">
    <source>
        <dbReference type="EMBL" id="CAD9283079.1"/>
    </source>
</evidence>
<sequence>MISSGNDEQSFLLGDRQRVRSTPKGQCETIRCGKHTSLSSLAVLVAGVLLGALVSRTFQDLYHHDHTNLTRGPSPSSRHYTKFQAVGFQIYTGGAPKETSVGENPECANLTDFGTADGDIALQCYMGHANLTLDVQKRLEIMTDAVERAYTASDKSNDTLKVFVAPEFFFRGPNGAYIYEGNDANETDLISSGGTDNTTDAVFDLLFGLEKLAAQARFENWLFLFGTAVVSEALPVEDEWDYLFYNFGIILKGYDPSQTTGEGKLFLVPKRYVSNMDFLTPQRHTNDSIAKELIESSAQELKTENNNQKQWSPSTHAVLNPYDIKRKYYDRHMWHAYKQNIADLGYSIIEYGWFVMDGITFTVEICLDHDKRIALNTYLADAALGSQTLIPSGGDLSSVNKYVNIPRRQAQISLVSSADMTVSASALALANDGTIILQDGVSAAPVNMTYERECYTWNWHFEGGTEVIQRRAIVTPTEVEFQYIPRRGKKYSVFEENWKKSLGGVFSTALYEPKIVVYEPTGIAQ</sequence>
<evidence type="ECO:0000256" key="1">
    <source>
        <dbReference type="SAM" id="MobiDB-lite"/>
    </source>
</evidence>